<organism evidence="5 6">
    <name type="scientific">Labilibaculum antarcticum</name>
    <dbReference type="NCBI Taxonomy" id="1717717"/>
    <lineage>
        <taxon>Bacteria</taxon>
        <taxon>Pseudomonadati</taxon>
        <taxon>Bacteroidota</taxon>
        <taxon>Bacteroidia</taxon>
        <taxon>Marinilabiliales</taxon>
        <taxon>Marinifilaceae</taxon>
        <taxon>Labilibaculum</taxon>
    </lineage>
</organism>
<name>A0A1Y1CDT7_9BACT</name>
<dbReference type="InterPro" id="IPR013118">
    <property type="entry name" value="Mannitol_DH_C"/>
</dbReference>
<dbReference type="KEGG" id="mbas:ALGA_0099"/>
<dbReference type="GO" id="GO:0008926">
    <property type="term" value="F:mannitol-1-phosphate 5-dehydrogenase activity"/>
    <property type="evidence" value="ECO:0007669"/>
    <property type="project" value="TreeGrafter"/>
</dbReference>
<protein>
    <submittedName>
        <fullName evidence="5">Altronate oxidoreductase</fullName>
    </submittedName>
</protein>
<dbReference type="RefSeq" id="WP_096427430.1">
    <property type="nucleotide sequence ID" value="NZ_AP018042.1"/>
</dbReference>
<dbReference type="InterPro" id="IPR008927">
    <property type="entry name" value="6-PGluconate_DH-like_C_sf"/>
</dbReference>
<dbReference type="GO" id="GO:0009026">
    <property type="term" value="F:tagaturonate reductase activity"/>
    <property type="evidence" value="ECO:0007669"/>
    <property type="project" value="TreeGrafter"/>
</dbReference>
<reference evidence="6" key="2">
    <citation type="journal article" date="2020" name="Antonie Van Leeuwenhoek">
        <title>Labilibaculum antarcticum sp. nov., a novel facultative anaerobic, psychrotorelant bacterium isolated from marine sediment of Antarctica.</title>
        <authorList>
            <person name="Watanabe M."/>
            <person name="Kojima H."/>
            <person name="Fukui M."/>
        </authorList>
    </citation>
    <scope>NUCLEOTIDE SEQUENCE [LARGE SCALE GENOMIC DNA]</scope>
    <source>
        <strain evidence="6">SPP2</strain>
    </source>
</reference>
<dbReference type="InterPro" id="IPR013328">
    <property type="entry name" value="6PGD_dom2"/>
</dbReference>
<proteinExistence type="predicted"/>
<dbReference type="NCBIfam" id="NF002969">
    <property type="entry name" value="PRK03643.1"/>
    <property type="match status" value="1"/>
</dbReference>
<dbReference type="SUPFAM" id="SSF48179">
    <property type="entry name" value="6-phosphogluconate dehydrogenase C-terminal domain-like"/>
    <property type="match status" value="1"/>
</dbReference>
<dbReference type="InterPro" id="IPR036291">
    <property type="entry name" value="NAD(P)-bd_dom_sf"/>
</dbReference>
<sequence>MKLNRTNNDVATAALPTKVLQFGEGNFLRAFVDWMIDTMNKKQNFEGGVKVVQPIERGMVDMLNAQDGLYTLYLRGIQNGEAKSEHTLIEAIQGGINPYTENDLYMAQAEEQSLRFVFSNTTEAGIAFDANDKLEDKPQNSYPGKLTALLYRRYTHFKGEAAKGLIIIPCELIEANADRLKEIVLQYAELWKLDTGFVKWIQEANYFCNTLVDRIVPGYPKDRMPEINAELGYEDNLVVEGEFFHLWVIQAPKQVQKEFPAQEAGLNVIFTDDITPYKKRKVRILNGLHTILVPVAYLYGIDAVKQAVEDEVCGRFLKKALEEEIIPSLDMDKKELETFAADVLDRFRNPYIHHLLLSISLNSFSKFETRVLPTLLAYQEKTGEIPQRLAFAFAAMLYFYRGKRNLEEIPVNDSADVMELMKSEWAAMKSESEFGSLVKNVLAYDKVWKRDLNEVKGLCEAVTESLQSIHEKGMNKAIESML</sequence>
<dbReference type="PANTHER" id="PTHR30524">
    <property type="entry name" value="MANNITOL-1-PHOSPHATE 5-DEHYDROGENASE"/>
    <property type="match status" value="1"/>
</dbReference>
<dbReference type="OrthoDB" id="9768714at2"/>
<evidence type="ECO:0000313" key="5">
    <source>
        <dbReference type="EMBL" id="BAX78494.1"/>
    </source>
</evidence>
<keyword evidence="1" id="KW-0560">Oxidoreductase</keyword>
<dbReference type="AlphaFoldDB" id="A0A1Y1CDT7"/>
<accession>A0A1Y1CDT7</accession>
<reference evidence="5 6" key="1">
    <citation type="journal article" date="2018" name="Mar. Genomics">
        <title>Complete genome sequence of Marinifilaceae bacterium strain SPP2, isolated from the Antarctic marine sediment.</title>
        <authorList>
            <person name="Watanabe M."/>
            <person name="Kojima H."/>
            <person name="Fukui M."/>
        </authorList>
    </citation>
    <scope>NUCLEOTIDE SEQUENCE [LARGE SCALE GENOMIC DNA]</scope>
    <source>
        <strain evidence="5 6">SPP2</strain>
    </source>
</reference>
<dbReference type="GO" id="GO:0005829">
    <property type="term" value="C:cytosol"/>
    <property type="evidence" value="ECO:0007669"/>
    <property type="project" value="TreeGrafter"/>
</dbReference>
<dbReference type="Proteomes" id="UP000218267">
    <property type="component" value="Chromosome"/>
</dbReference>
<dbReference type="Gene3D" id="1.10.1040.10">
    <property type="entry name" value="N-(1-d-carboxylethyl)-l-norvaline Dehydrogenase, domain 2"/>
    <property type="match status" value="1"/>
</dbReference>
<gene>
    <name evidence="5" type="ORF">ALGA_0099</name>
</gene>
<evidence type="ECO:0000256" key="1">
    <source>
        <dbReference type="ARBA" id="ARBA00023002"/>
    </source>
</evidence>
<dbReference type="GO" id="GO:0019698">
    <property type="term" value="P:D-galacturonate catabolic process"/>
    <property type="evidence" value="ECO:0007669"/>
    <property type="project" value="TreeGrafter"/>
</dbReference>
<dbReference type="InterPro" id="IPR013131">
    <property type="entry name" value="Mannitol_DH_N"/>
</dbReference>
<feature type="domain" description="Mannitol dehydrogenase C-terminal" evidence="4">
    <location>
        <begin position="273"/>
        <end position="469"/>
    </location>
</feature>
<dbReference type="Pfam" id="PF08125">
    <property type="entry name" value="Mannitol_dh_C"/>
    <property type="match status" value="1"/>
</dbReference>
<keyword evidence="2" id="KW-0520">NAD</keyword>
<evidence type="ECO:0000259" key="3">
    <source>
        <dbReference type="Pfam" id="PF01232"/>
    </source>
</evidence>
<keyword evidence="6" id="KW-1185">Reference proteome</keyword>
<feature type="domain" description="Mannitol dehydrogenase N-terminal" evidence="3">
    <location>
        <begin position="18"/>
        <end position="258"/>
    </location>
</feature>
<evidence type="ECO:0000259" key="4">
    <source>
        <dbReference type="Pfam" id="PF08125"/>
    </source>
</evidence>
<dbReference type="EMBL" id="AP018042">
    <property type="protein sequence ID" value="BAX78494.1"/>
    <property type="molecule type" value="Genomic_DNA"/>
</dbReference>
<dbReference type="SUPFAM" id="SSF51735">
    <property type="entry name" value="NAD(P)-binding Rossmann-fold domains"/>
    <property type="match status" value="1"/>
</dbReference>
<dbReference type="Gene3D" id="3.40.50.720">
    <property type="entry name" value="NAD(P)-binding Rossmann-like Domain"/>
    <property type="match status" value="1"/>
</dbReference>
<evidence type="ECO:0000313" key="6">
    <source>
        <dbReference type="Proteomes" id="UP000218267"/>
    </source>
</evidence>
<dbReference type="PANTHER" id="PTHR30524:SF0">
    <property type="entry name" value="ALTRONATE OXIDOREDUCTASE-RELATED"/>
    <property type="match status" value="1"/>
</dbReference>
<evidence type="ECO:0000256" key="2">
    <source>
        <dbReference type="ARBA" id="ARBA00023027"/>
    </source>
</evidence>
<dbReference type="GO" id="GO:0019592">
    <property type="term" value="P:mannitol catabolic process"/>
    <property type="evidence" value="ECO:0007669"/>
    <property type="project" value="TreeGrafter"/>
</dbReference>
<dbReference type="Pfam" id="PF01232">
    <property type="entry name" value="Mannitol_dh"/>
    <property type="match status" value="1"/>
</dbReference>